<comment type="caution">
    <text evidence="4">The sequence shown here is derived from an EMBL/GenBank/DDBJ whole genome shotgun (WGS) entry which is preliminary data.</text>
</comment>
<protein>
    <submittedName>
        <fullName evidence="4">Glycoside hydrolase family 3</fullName>
    </submittedName>
</protein>
<accession>A0A103XPW9</accession>
<sequence length="210" mass="23269">MEWEVKGKAYLLELMLMILAINVEDGPLHGKEQVAELLQETVGDKTEVIYHQNPSSETLANQDFSFAIVVVGETPYVESMGDNSELTIPLNGNELITSVTSRLPTLVILISGRPLVLEPEVFGNTDAFVAAWLPGGEGGGITDVIFGDYEFEGKLPMTWFRRVEQLPTSAGEDNYDPLFPIGFGLKSKQMGTEAEHEYTNDYYAVQVAWF</sequence>
<gene>
    <name evidence="4" type="ORF">Ccrd_003234</name>
</gene>
<dbReference type="SUPFAM" id="SSF52279">
    <property type="entry name" value="Beta-D-glucan exohydrolase, C-terminal domain"/>
    <property type="match status" value="1"/>
</dbReference>
<keyword evidence="2" id="KW-0326">Glycosidase</keyword>
<name>A0A103XPW9_CYNCS</name>
<evidence type="ECO:0000313" key="4">
    <source>
        <dbReference type="EMBL" id="KVH94698.1"/>
    </source>
</evidence>
<dbReference type="Gramene" id="KVH94698">
    <property type="protein sequence ID" value="KVH94698"/>
    <property type="gene ID" value="Ccrd_003234"/>
</dbReference>
<dbReference type="InterPro" id="IPR036881">
    <property type="entry name" value="Glyco_hydro_3_C_sf"/>
</dbReference>
<evidence type="ECO:0000256" key="1">
    <source>
        <dbReference type="ARBA" id="ARBA00022801"/>
    </source>
</evidence>
<dbReference type="Gene3D" id="3.40.50.1700">
    <property type="entry name" value="Glycoside hydrolase family 3 C-terminal domain"/>
    <property type="match status" value="1"/>
</dbReference>
<dbReference type="InterPro" id="IPR002772">
    <property type="entry name" value="Glyco_hydro_3_C"/>
</dbReference>
<dbReference type="Proteomes" id="UP000243975">
    <property type="component" value="Unassembled WGS sequence"/>
</dbReference>
<feature type="domain" description="Glycoside hydrolase family 3 C-terminal" evidence="3">
    <location>
        <begin position="44"/>
        <end position="185"/>
    </location>
</feature>
<dbReference type="EMBL" id="LEKV01004533">
    <property type="protein sequence ID" value="KVH94698.1"/>
    <property type="molecule type" value="Genomic_DNA"/>
</dbReference>
<keyword evidence="1 4" id="KW-0378">Hydrolase</keyword>
<reference evidence="4 5" key="1">
    <citation type="journal article" date="2016" name="Sci. Rep.">
        <title>The genome sequence of the outbreeding globe artichoke constructed de novo incorporating a phase-aware low-pass sequencing strategy of F1 progeny.</title>
        <authorList>
            <person name="Scaglione D."/>
            <person name="Reyes-Chin-Wo S."/>
            <person name="Acquadro A."/>
            <person name="Froenicke L."/>
            <person name="Portis E."/>
            <person name="Beitel C."/>
            <person name="Tirone M."/>
            <person name="Mauro R."/>
            <person name="Lo Monaco A."/>
            <person name="Mauromicale G."/>
            <person name="Faccioli P."/>
            <person name="Cattivelli L."/>
            <person name="Rieseberg L."/>
            <person name="Michelmore R."/>
            <person name="Lanteri S."/>
        </authorList>
    </citation>
    <scope>NUCLEOTIDE SEQUENCE [LARGE SCALE GENOMIC DNA]</scope>
    <source>
        <strain evidence="4">2C</strain>
    </source>
</reference>
<evidence type="ECO:0000313" key="5">
    <source>
        <dbReference type="Proteomes" id="UP000243975"/>
    </source>
</evidence>
<dbReference type="InterPro" id="IPR051915">
    <property type="entry name" value="Cellulose_Degrad_GH3"/>
</dbReference>
<dbReference type="AlphaFoldDB" id="A0A103XPW9"/>
<dbReference type="GO" id="GO:0009251">
    <property type="term" value="P:glucan catabolic process"/>
    <property type="evidence" value="ECO:0007669"/>
    <property type="project" value="TreeGrafter"/>
</dbReference>
<dbReference type="PANTHER" id="PTHR30620">
    <property type="entry name" value="PERIPLASMIC BETA-GLUCOSIDASE-RELATED"/>
    <property type="match status" value="1"/>
</dbReference>
<dbReference type="STRING" id="59895.A0A103XPW9"/>
<organism evidence="4 5">
    <name type="scientific">Cynara cardunculus var. scolymus</name>
    <name type="common">Globe artichoke</name>
    <name type="synonym">Cynara scolymus</name>
    <dbReference type="NCBI Taxonomy" id="59895"/>
    <lineage>
        <taxon>Eukaryota</taxon>
        <taxon>Viridiplantae</taxon>
        <taxon>Streptophyta</taxon>
        <taxon>Embryophyta</taxon>
        <taxon>Tracheophyta</taxon>
        <taxon>Spermatophyta</taxon>
        <taxon>Magnoliopsida</taxon>
        <taxon>eudicotyledons</taxon>
        <taxon>Gunneridae</taxon>
        <taxon>Pentapetalae</taxon>
        <taxon>asterids</taxon>
        <taxon>campanulids</taxon>
        <taxon>Asterales</taxon>
        <taxon>Asteraceae</taxon>
        <taxon>Carduoideae</taxon>
        <taxon>Cardueae</taxon>
        <taxon>Carduinae</taxon>
        <taxon>Cynara</taxon>
    </lineage>
</organism>
<evidence type="ECO:0000259" key="3">
    <source>
        <dbReference type="Pfam" id="PF01915"/>
    </source>
</evidence>
<dbReference type="GO" id="GO:0008422">
    <property type="term" value="F:beta-glucosidase activity"/>
    <property type="evidence" value="ECO:0007669"/>
    <property type="project" value="TreeGrafter"/>
</dbReference>
<keyword evidence="5" id="KW-1185">Reference proteome</keyword>
<proteinExistence type="predicted"/>
<dbReference type="Pfam" id="PF01915">
    <property type="entry name" value="Glyco_hydro_3_C"/>
    <property type="match status" value="1"/>
</dbReference>
<evidence type="ECO:0000256" key="2">
    <source>
        <dbReference type="ARBA" id="ARBA00023295"/>
    </source>
</evidence>
<dbReference type="PANTHER" id="PTHR30620:SF33">
    <property type="entry name" value="BETA-D-GLUCAN EXOHYDROLASE-LIKE PROTEIN-RELATED"/>
    <property type="match status" value="1"/>
</dbReference>